<accession>A0A2V1D326</accession>
<protein>
    <submittedName>
        <fullName evidence="2">TPR-like protein</fullName>
    </submittedName>
</protein>
<reference evidence="2 3" key="1">
    <citation type="journal article" date="2018" name="Sci. Rep.">
        <title>Comparative genomics provides insights into the lifestyle and reveals functional heterogeneity of dark septate endophytic fungi.</title>
        <authorList>
            <person name="Knapp D.G."/>
            <person name="Nemeth J.B."/>
            <person name="Barry K."/>
            <person name="Hainaut M."/>
            <person name="Henrissat B."/>
            <person name="Johnson J."/>
            <person name="Kuo A."/>
            <person name="Lim J.H.P."/>
            <person name="Lipzen A."/>
            <person name="Nolan M."/>
            <person name="Ohm R.A."/>
            <person name="Tamas L."/>
            <person name="Grigoriev I.V."/>
            <person name="Spatafora J.W."/>
            <person name="Nagy L.G."/>
            <person name="Kovacs G.M."/>
        </authorList>
    </citation>
    <scope>NUCLEOTIDE SEQUENCE [LARGE SCALE GENOMIC DNA]</scope>
    <source>
        <strain evidence="2 3">DSE2036</strain>
    </source>
</reference>
<dbReference type="Gene3D" id="1.25.40.10">
    <property type="entry name" value="Tetratricopeptide repeat domain"/>
    <property type="match status" value="3"/>
</dbReference>
<dbReference type="AlphaFoldDB" id="A0A2V1D326"/>
<dbReference type="Proteomes" id="UP000244855">
    <property type="component" value="Unassembled WGS sequence"/>
</dbReference>
<dbReference type="Pfam" id="PF13424">
    <property type="entry name" value="TPR_12"/>
    <property type="match status" value="2"/>
</dbReference>
<dbReference type="OrthoDB" id="20872at2759"/>
<dbReference type="Pfam" id="PF13374">
    <property type="entry name" value="TPR_10"/>
    <property type="match status" value="2"/>
</dbReference>
<organism evidence="2 3">
    <name type="scientific">Periconia macrospinosa</name>
    <dbReference type="NCBI Taxonomy" id="97972"/>
    <lineage>
        <taxon>Eukaryota</taxon>
        <taxon>Fungi</taxon>
        <taxon>Dikarya</taxon>
        <taxon>Ascomycota</taxon>
        <taxon>Pezizomycotina</taxon>
        <taxon>Dothideomycetes</taxon>
        <taxon>Pleosporomycetidae</taxon>
        <taxon>Pleosporales</taxon>
        <taxon>Massarineae</taxon>
        <taxon>Periconiaceae</taxon>
        <taxon>Periconia</taxon>
    </lineage>
</organism>
<evidence type="ECO:0000256" key="1">
    <source>
        <dbReference type="SAM" id="MobiDB-lite"/>
    </source>
</evidence>
<evidence type="ECO:0000313" key="2">
    <source>
        <dbReference type="EMBL" id="PVH92436.1"/>
    </source>
</evidence>
<evidence type="ECO:0000313" key="3">
    <source>
        <dbReference type="Proteomes" id="UP000244855"/>
    </source>
</evidence>
<dbReference type="InterPro" id="IPR053137">
    <property type="entry name" value="NLR-like"/>
</dbReference>
<dbReference type="EMBL" id="KZ805683">
    <property type="protein sequence ID" value="PVH92436.1"/>
    <property type="molecule type" value="Genomic_DNA"/>
</dbReference>
<dbReference type="SUPFAM" id="SSF52540">
    <property type="entry name" value="P-loop containing nucleoside triphosphate hydrolases"/>
    <property type="match status" value="1"/>
</dbReference>
<keyword evidence="3" id="KW-1185">Reference proteome</keyword>
<dbReference type="PANTHER" id="PTHR46082:SF6">
    <property type="entry name" value="AAA+ ATPASE DOMAIN-CONTAINING PROTEIN-RELATED"/>
    <property type="match status" value="1"/>
</dbReference>
<proteinExistence type="predicted"/>
<name>A0A2V1D326_9PLEO</name>
<dbReference type="Gene3D" id="3.40.50.300">
    <property type="entry name" value="P-loop containing nucleotide triphosphate hydrolases"/>
    <property type="match status" value="1"/>
</dbReference>
<feature type="compositionally biased region" description="Basic and acidic residues" evidence="1">
    <location>
        <begin position="353"/>
        <end position="363"/>
    </location>
</feature>
<sequence length="787" mass="89203">MALHHFGDAYSGFQAGIINGRVDHPIYFSNTETPPNPSAFIPFRRDPDFVDQETILDQIHHKCGRPGSRTALVGLGGVGKSQLAIEYAYRTREQSPETWIFWVHASSAARFEQSYRDIADHVKIPGRRNPSTNIFQLVHAWLCDEWRGQWILILDSVDDTGFLFDASTTGQDEPTNHVGGRRARQLVSYIPQSRNGSVLITTRSRRAARHLVEESDIVTVEPMTMGESLALIGKKLGKQDNMDSVVHLAAALEFLPLAIVQAAAYISKRSSRYSVRQYVEDFLKSDRKKASLLDFKDGQLRRDSDKSNSIIITWQISFDYIRHSRQSAANLLSLMSFFDRQEIPEALLRRRNEQANAQRDDKMGNAGDHGDEADDDHSNGDGDSDGSEYGDDEFEEDILTLREYSFISVIADRPSFKMHGLVQLATRKWLEAYGQQEEWNQRFIMNLDAELPTGEYENWVKCQALFPHAKSAMWASILYKAAWYARGLGNWAEAEEMSVRAMNVRIKVLGQEHEDTLSSMSMEAEELFLHVLDSRKRVLGPEHPETLASMGNLASTYWNQGRWDAAEKLFIQNPDTLTSMANLASTYRDQGQWKKAEKLEIYVTETQGRILGADHPSTLKCKAELALTLWNQGRRSDAEKVLGQEHPDTLSCMANLGMARRHRGKLTEAEELETRVLEVQQRILGAEHPSTLTSMANLASTFWSKGRWKDAEELLDQATEISKRVLANLAILEVQAIETSKRVRGKEHPDTLTCMASLATTRRHQGRWHEAEGLEREHPSTLKCRKA</sequence>
<dbReference type="SUPFAM" id="SSF48452">
    <property type="entry name" value="TPR-like"/>
    <property type="match status" value="2"/>
</dbReference>
<dbReference type="InterPro" id="IPR027417">
    <property type="entry name" value="P-loop_NTPase"/>
</dbReference>
<dbReference type="PANTHER" id="PTHR46082">
    <property type="entry name" value="ATP/GTP-BINDING PROTEIN-RELATED"/>
    <property type="match status" value="1"/>
</dbReference>
<feature type="region of interest" description="Disordered" evidence="1">
    <location>
        <begin position="353"/>
        <end position="390"/>
    </location>
</feature>
<dbReference type="STRING" id="97972.A0A2V1D326"/>
<dbReference type="InterPro" id="IPR011990">
    <property type="entry name" value="TPR-like_helical_dom_sf"/>
</dbReference>
<gene>
    <name evidence="2" type="ORF">DM02DRAFT_646925</name>
</gene>